<reference evidence="1 2" key="1">
    <citation type="journal article" date="2006" name="Genome Biol.">
        <title>Genomic analysis reveals that Pseudomonas aeruginosa virulence is combinatorial.</title>
        <authorList>
            <person name="Lee D.G."/>
            <person name="Urbach J.M."/>
            <person name="Wu G."/>
            <person name="Liberati N.T."/>
            <person name="Feinbaum R.L."/>
            <person name="Miyata S."/>
            <person name="Diggins L.T."/>
            <person name="He J."/>
            <person name="Saucier M."/>
            <person name="Deziel E."/>
            <person name="Friedman L."/>
            <person name="Li L."/>
            <person name="Grills G."/>
            <person name="Montgomery K."/>
            <person name="Kucherlapati R."/>
            <person name="Rahme L.G."/>
            <person name="Ausubel F.M."/>
        </authorList>
    </citation>
    <scope>NUCLEOTIDE SEQUENCE [LARGE SCALE GENOMIC DNA]</scope>
    <source>
        <strain evidence="1 2">UCBPP-PA14</strain>
    </source>
</reference>
<dbReference type="KEGG" id="pau:PA14_59600"/>
<organism evidence="1 2">
    <name type="scientific">Pseudomonas aeruginosa (strain UCBPP-PA14)</name>
    <dbReference type="NCBI Taxonomy" id="208963"/>
    <lineage>
        <taxon>Bacteria</taxon>
        <taxon>Pseudomonadati</taxon>
        <taxon>Pseudomonadota</taxon>
        <taxon>Gammaproteobacteria</taxon>
        <taxon>Pseudomonadales</taxon>
        <taxon>Pseudomonadaceae</taxon>
        <taxon>Pseudomonas</taxon>
    </lineage>
</organism>
<sequence>MLVERLPTDVEFAGELSLGLAGRCPQPQGSTCLSDKASLRPRYAQSLISSRYRAGAACMLLSKPAAGLFRVSVRPIHLYLG</sequence>
<dbReference type="Proteomes" id="UP000000653">
    <property type="component" value="Chromosome"/>
</dbReference>
<name>A0A0H2ZHE8_PSEAB</name>
<gene>
    <name evidence="1" type="ordered locus">PA14_59600</name>
</gene>
<evidence type="ECO:0000313" key="1">
    <source>
        <dbReference type="EMBL" id="ABJ13871.1"/>
    </source>
</evidence>
<protein>
    <submittedName>
        <fullName evidence="1">Uncharacterized protein</fullName>
    </submittedName>
</protein>
<dbReference type="EMBL" id="CP000438">
    <property type="protein sequence ID" value="ABJ13871.1"/>
    <property type="molecule type" value="Genomic_DNA"/>
</dbReference>
<evidence type="ECO:0000313" key="2">
    <source>
        <dbReference type="Proteomes" id="UP000000653"/>
    </source>
</evidence>
<proteinExistence type="predicted"/>
<accession>A0A0H2ZHE8</accession>
<dbReference type="HOGENOM" id="CLU_2586977_0_0_6"/>
<dbReference type="AlphaFoldDB" id="A0A0H2ZHE8"/>